<evidence type="ECO:0000256" key="1">
    <source>
        <dbReference type="ARBA" id="ARBA00023015"/>
    </source>
</evidence>
<keyword evidence="2" id="KW-0238">DNA-binding</keyword>
<dbReference type="Proteomes" id="UP001500279">
    <property type="component" value="Unassembled WGS sequence"/>
</dbReference>
<dbReference type="EMBL" id="BAAAEW010000025">
    <property type="protein sequence ID" value="GAA0757888.1"/>
    <property type="molecule type" value="Genomic_DNA"/>
</dbReference>
<dbReference type="PANTHER" id="PTHR30204:SF90">
    <property type="entry name" value="HTH-TYPE TRANSCRIPTIONAL ACTIVATOR MTA"/>
    <property type="match status" value="1"/>
</dbReference>
<evidence type="ECO:0000256" key="3">
    <source>
        <dbReference type="ARBA" id="ARBA00023159"/>
    </source>
</evidence>
<keyword evidence="5" id="KW-0175">Coiled coil</keyword>
<organism evidence="7 8">
    <name type="scientific">Ideonella azotifigens</name>
    <dbReference type="NCBI Taxonomy" id="513160"/>
    <lineage>
        <taxon>Bacteria</taxon>
        <taxon>Pseudomonadati</taxon>
        <taxon>Pseudomonadota</taxon>
        <taxon>Betaproteobacteria</taxon>
        <taxon>Burkholderiales</taxon>
        <taxon>Sphaerotilaceae</taxon>
        <taxon>Ideonella</taxon>
    </lineage>
</organism>
<dbReference type="Pfam" id="PF07739">
    <property type="entry name" value="TipAS"/>
    <property type="match status" value="1"/>
</dbReference>
<dbReference type="SMART" id="SM00422">
    <property type="entry name" value="HTH_MERR"/>
    <property type="match status" value="1"/>
</dbReference>
<dbReference type="InterPro" id="IPR012925">
    <property type="entry name" value="TipAS_dom"/>
</dbReference>
<comment type="caution">
    <text evidence="7">The sequence shown here is derived from an EMBL/GenBank/DDBJ whole genome shotgun (WGS) entry which is preliminary data.</text>
</comment>
<dbReference type="PRINTS" id="PR00040">
    <property type="entry name" value="HTHMERR"/>
</dbReference>
<evidence type="ECO:0000256" key="4">
    <source>
        <dbReference type="ARBA" id="ARBA00023163"/>
    </source>
</evidence>
<dbReference type="PROSITE" id="PS00552">
    <property type="entry name" value="HTH_MERR_1"/>
    <property type="match status" value="1"/>
</dbReference>
<dbReference type="PANTHER" id="PTHR30204">
    <property type="entry name" value="REDOX-CYCLING DRUG-SENSING TRANSCRIPTIONAL ACTIVATOR SOXR"/>
    <property type="match status" value="1"/>
</dbReference>
<gene>
    <name evidence="7" type="ORF">GCM10009107_37860</name>
</gene>
<evidence type="ECO:0000313" key="7">
    <source>
        <dbReference type="EMBL" id="GAA0757888.1"/>
    </source>
</evidence>
<name>A0ABN1K834_9BURK</name>
<evidence type="ECO:0000256" key="5">
    <source>
        <dbReference type="SAM" id="Coils"/>
    </source>
</evidence>
<dbReference type="InterPro" id="IPR009061">
    <property type="entry name" value="DNA-bd_dom_put_sf"/>
</dbReference>
<dbReference type="InterPro" id="IPR000551">
    <property type="entry name" value="MerR-type_HTH_dom"/>
</dbReference>
<dbReference type="SUPFAM" id="SSF46955">
    <property type="entry name" value="Putative DNA-binding domain"/>
    <property type="match status" value="1"/>
</dbReference>
<keyword evidence="3" id="KW-0010">Activator</keyword>
<dbReference type="SUPFAM" id="SSF89082">
    <property type="entry name" value="Antibiotic binding domain of TipA-like multidrug resistance regulators"/>
    <property type="match status" value="1"/>
</dbReference>
<dbReference type="InterPro" id="IPR047057">
    <property type="entry name" value="MerR_fam"/>
</dbReference>
<evidence type="ECO:0000256" key="2">
    <source>
        <dbReference type="ARBA" id="ARBA00023125"/>
    </source>
</evidence>
<dbReference type="Gene3D" id="1.10.1660.10">
    <property type="match status" value="1"/>
</dbReference>
<dbReference type="RefSeq" id="WP_231012189.1">
    <property type="nucleotide sequence ID" value="NZ_BAAAEW010000025.1"/>
</dbReference>
<dbReference type="PROSITE" id="PS50937">
    <property type="entry name" value="HTH_MERR_2"/>
    <property type="match status" value="1"/>
</dbReference>
<dbReference type="Pfam" id="PF13411">
    <property type="entry name" value="MerR_1"/>
    <property type="match status" value="1"/>
</dbReference>
<protein>
    <submittedName>
        <fullName evidence="7">MerR family transcriptional regulator</fullName>
    </submittedName>
</protein>
<accession>A0ABN1K834</accession>
<feature type="domain" description="HTH merR-type" evidence="6">
    <location>
        <begin position="4"/>
        <end position="73"/>
    </location>
</feature>
<evidence type="ECO:0000313" key="8">
    <source>
        <dbReference type="Proteomes" id="UP001500279"/>
    </source>
</evidence>
<feature type="coiled-coil region" evidence="5">
    <location>
        <begin position="82"/>
        <end position="109"/>
    </location>
</feature>
<keyword evidence="8" id="KW-1185">Reference proteome</keyword>
<keyword evidence="1" id="KW-0805">Transcription regulation</keyword>
<proteinExistence type="predicted"/>
<keyword evidence="4" id="KW-0804">Transcription</keyword>
<dbReference type="InterPro" id="IPR036244">
    <property type="entry name" value="TipA-like_antibiotic-bd"/>
</dbReference>
<evidence type="ECO:0000259" key="6">
    <source>
        <dbReference type="PROSITE" id="PS50937"/>
    </source>
</evidence>
<reference evidence="7 8" key="1">
    <citation type="journal article" date="2019" name="Int. J. Syst. Evol. Microbiol.">
        <title>The Global Catalogue of Microorganisms (GCM) 10K type strain sequencing project: providing services to taxonomists for standard genome sequencing and annotation.</title>
        <authorList>
            <consortium name="The Broad Institute Genomics Platform"/>
            <consortium name="The Broad Institute Genome Sequencing Center for Infectious Disease"/>
            <person name="Wu L."/>
            <person name="Ma J."/>
        </authorList>
    </citation>
    <scope>NUCLEOTIDE SEQUENCE [LARGE SCALE GENOMIC DNA]</scope>
    <source>
        <strain evidence="7 8">JCM 15503</strain>
    </source>
</reference>
<sequence>MAALLKVGELARRAGLTVRTLHHYDSIGLLRPSARAENDYRLYNQDDVARLHAIQALQGLGLTLEEVGRLLAEDGARMPQIIERQLLALQQQIRQAQALQQRLELMQQRFHEGQGPELDELLITLQMMTVCDAHFSPSETRRIFARWPSVATDWWQLIAEIQEVMDRGVDPLDPQVQPLAQRWMTLMRDWMQGDFDMMERWGRAYHSDPGLQLGGGPSLAMVQFIEPAVQLRLSLMLRYLSEDDLRQLGHVPREAWAQLASDAQGLMDAKAAPGSEPVRALARRWFELSHQATGGDAKLRDRLRQAFEAEPLLQLGGPLTPERRAFLNQAVPDGA</sequence>